<evidence type="ECO:0000313" key="2">
    <source>
        <dbReference type="EMBL" id="SHK37022.1"/>
    </source>
</evidence>
<feature type="transmembrane region" description="Helical" evidence="1">
    <location>
        <begin position="20"/>
        <end position="39"/>
    </location>
</feature>
<evidence type="ECO:0000256" key="1">
    <source>
        <dbReference type="SAM" id="Phobius"/>
    </source>
</evidence>
<protein>
    <submittedName>
        <fullName evidence="2">Uncharacterized protein</fullName>
    </submittedName>
</protein>
<evidence type="ECO:0000313" key="3">
    <source>
        <dbReference type="Proteomes" id="UP000184474"/>
    </source>
</evidence>
<keyword evidence="1" id="KW-0472">Membrane</keyword>
<keyword evidence="3" id="KW-1185">Reference proteome</keyword>
<dbReference type="AlphaFoldDB" id="A0A1M6RX01"/>
<sequence length="41" mass="4974">MQVDKVKSESKKIKQLKRIVVVQTTFIVMVLIIMIYNYWMK</sequence>
<accession>A0A1M6RX01</accession>
<dbReference type="STRING" id="156994.SAMN04488028_104324"/>
<dbReference type="Proteomes" id="UP000184474">
    <property type="component" value="Unassembled WGS sequence"/>
</dbReference>
<gene>
    <name evidence="2" type="ORF">SAMN04488028_104324</name>
</gene>
<name>A0A1M6RX01_REIAG</name>
<keyword evidence="1" id="KW-0812">Transmembrane</keyword>
<organism evidence="2 3">
    <name type="scientific">Reichenbachiella agariperforans</name>
    <dbReference type="NCBI Taxonomy" id="156994"/>
    <lineage>
        <taxon>Bacteria</taxon>
        <taxon>Pseudomonadati</taxon>
        <taxon>Bacteroidota</taxon>
        <taxon>Cytophagia</taxon>
        <taxon>Cytophagales</taxon>
        <taxon>Reichenbachiellaceae</taxon>
        <taxon>Reichenbachiella</taxon>
    </lineage>
</organism>
<keyword evidence="1" id="KW-1133">Transmembrane helix</keyword>
<proteinExistence type="predicted"/>
<dbReference type="EMBL" id="FRAA01000004">
    <property type="protein sequence ID" value="SHK37022.1"/>
    <property type="molecule type" value="Genomic_DNA"/>
</dbReference>
<reference evidence="3" key="1">
    <citation type="submission" date="2016-11" db="EMBL/GenBank/DDBJ databases">
        <authorList>
            <person name="Varghese N."/>
            <person name="Submissions S."/>
        </authorList>
    </citation>
    <scope>NUCLEOTIDE SEQUENCE [LARGE SCALE GENOMIC DNA]</scope>
    <source>
        <strain evidence="3">DSM 26134</strain>
    </source>
</reference>